<dbReference type="InterPro" id="IPR018511">
    <property type="entry name" value="Hemolysin-typ_Ca-bd_CS"/>
</dbReference>
<dbReference type="InterPro" id="IPR050557">
    <property type="entry name" value="RTX_toxin/Mannuronan_C5-epim"/>
</dbReference>
<dbReference type="AlphaFoldDB" id="A0A1H8LSA5"/>
<dbReference type="Pfam" id="PF00353">
    <property type="entry name" value="HemolysinCabind"/>
    <property type="match status" value="12"/>
</dbReference>
<organism evidence="4 5">
    <name type="scientific">Gemmobacter aquatilis</name>
    <dbReference type="NCBI Taxonomy" id="933059"/>
    <lineage>
        <taxon>Bacteria</taxon>
        <taxon>Pseudomonadati</taxon>
        <taxon>Pseudomonadota</taxon>
        <taxon>Alphaproteobacteria</taxon>
        <taxon>Rhodobacterales</taxon>
        <taxon>Paracoccaceae</taxon>
        <taxon>Gemmobacter</taxon>
    </lineage>
</organism>
<dbReference type="Gene3D" id="2.150.10.10">
    <property type="entry name" value="Serralysin-like metalloprotease, C-terminal"/>
    <property type="match status" value="10"/>
</dbReference>
<evidence type="ECO:0000256" key="1">
    <source>
        <dbReference type="ARBA" id="ARBA00004613"/>
    </source>
</evidence>
<keyword evidence="2" id="KW-0964">Secreted</keyword>
<dbReference type="InterPro" id="IPR001343">
    <property type="entry name" value="Hemolysn_Ca-bd"/>
</dbReference>
<dbReference type="EMBL" id="FOCE01000011">
    <property type="protein sequence ID" value="SEO08017.1"/>
    <property type="molecule type" value="Genomic_DNA"/>
</dbReference>
<dbReference type="PANTHER" id="PTHR38340">
    <property type="entry name" value="S-LAYER PROTEIN"/>
    <property type="match status" value="1"/>
</dbReference>
<dbReference type="Proteomes" id="UP000198761">
    <property type="component" value="Unassembled WGS sequence"/>
</dbReference>
<comment type="subcellular location">
    <subcellularLocation>
        <location evidence="1">Secreted</location>
    </subcellularLocation>
</comment>
<accession>A0A1H8LSA5</accession>
<sequence length="1222" mass="123187">MDLGGDGIEVSSGLKASFNFDDDEYREAGAWVGDKDGFLVIDRQDNGDATANTDGTFGNNQITRADELVLSLLTDNASDTDLQAVRDSWLNNNDTTVAFTGSDGITRQIQVLDSRDAGWAHLRIWRDLDQDGEVDGGLVSSKNDTTGQASGELFTLDALGITQINLGYDNGAAFSDKEDDITVGLATLHGLGSYVRETDGGGFETISGGVGDMSLGHAEFGWKLVELPDGSGHEYQFETGERWRYAKLAEPGSAAFNLTAGAYDAAQGDARNNDLNATGSARAVQIAGGAGADTLRGGGSDDLLSGEADADSLMGNEGNDLLVIDSNDLVSGFVDGGQGMDTLMVGDDLAVSLILADHAAEAGIGGAGADMISGAGQYGDVRISGKGGTDTLTDGFGDDLLSGDDGNDTLTAAAGDDALFGGAGLDSLASGVGDDQLYGGDAADKLVGSTGDDYLSGGADKDTLLGGEDDDRLFGGGGADILAGEAGDDTLDGGAGNDTLTFWRGDAELWGQAGEDTFKLAYSATPRWGWAVLFGGKGTDTLELDGSSTDWNYQLAKTHVGGNQWQLYRQISSSEKLVIDLIDIEKITFLGADGITSGDDTTIVLGAFEDDDTSEDYQRREWGNYIGDDVAAGQKVDPGYTGGFYSNGILNGWMGNDSLTGWSNVETLDAISGGSGTDTLSGASGADSLMGDTGADLLLGGEGSDTVTGGSGADQVSGGDANDSLVSGSGSDMLWGDDGNDSAYGGSGNDVLLGGIGTDRLYGGSGSDQVSGGAQSDTLYGDTGYDRLYGDEGADQLYGGAGSDYLYGGADNDTLVGDNLLTGEDTLGSGFNYLSGGEGNDSLLGGVMDDQLSGDAGNDTLIGGTGRDVLMGGASADSLDGGTGITDAVSYESSLGDVTVDLATQTASGGDASGATNNDTLAGFEQAIGGAGDDSLSGSGGDNMLGGGLGADRLDGRSGDDDLFGGDGADSVSGGAGVDRLYGGAGNDLLYGGDGADTLDGGEGIDAITFASATAGLVIDLRASANQGAELIDDLYLNIETVTGTGYNDTILGGFEANALTGGSGNDSLQGGLGNDSLYGGDGSDSLQGGEDADLLYGGGGADVLTGSSGRDLLYGGSDTAADRFVFAATSESADGSATRDVLYDFLSGVDELDLSGIDANSAVIGNQAFLWNGSTARANALWYVVSGADVILKADVDGNTLADVEIELKGMAALVAGDVLL</sequence>
<dbReference type="PRINTS" id="PR00313">
    <property type="entry name" value="CABNDNGRPT"/>
</dbReference>
<feature type="region of interest" description="Disordered" evidence="3">
    <location>
        <begin position="947"/>
        <end position="968"/>
    </location>
</feature>
<proteinExistence type="predicted"/>
<dbReference type="SUPFAM" id="SSF51120">
    <property type="entry name" value="beta-Roll"/>
    <property type="match status" value="6"/>
</dbReference>
<feature type="region of interest" description="Disordered" evidence="3">
    <location>
        <begin position="694"/>
        <end position="724"/>
    </location>
</feature>
<evidence type="ECO:0000256" key="3">
    <source>
        <dbReference type="SAM" id="MobiDB-lite"/>
    </source>
</evidence>
<gene>
    <name evidence="4" type="ORF">SAMN04488103_111116</name>
</gene>
<dbReference type="STRING" id="933059.SAMN04488103_111116"/>
<evidence type="ECO:0000313" key="4">
    <source>
        <dbReference type="EMBL" id="SEO08017.1"/>
    </source>
</evidence>
<name>A0A1H8LSA5_9RHOB</name>
<dbReference type="PROSITE" id="PS00330">
    <property type="entry name" value="HEMOLYSIN_CALCIUM"/>
    <property type="match status" value="8"/>
</dbReference>
<dbReference type="InterPro" id="IPR011049">
    <property type="entry name" value="Serralysin-like_metalloprot_C"/>
</dbReference>
<evidence type="ECO:0000313" key="5">
    <source>
        <dbReference type="Proteomes" id="UP000198761"/>
    </source>
</evidence>
<dbReference type="GO" id="GO:0005509">
    <property type="term" value="F:calcium ion binding"/>
    <property type="evidence" value="ECO:0007669"/>
    <property type="project" value="InterPro"/>
</dbReference>
<evidence type="ECO:0000256" key="2">
    <source>
        <dbReference type="ARBA" id="ARBA00022525"/>
    </source>
</evidence>
<reference evidence="4 5" key="1">
    <citation type="submission" date="2016-10" db="EMBL/GenBank/DDBJ databases">
        <authorList>
            <person name="de Groot N.N."/>
        </authorList>
    </citation>
    <scope>NUCLEOTIDE SEQUENCE [LARGE SCALE GENOMIC DNA]</scope>
    <source>
        <strain evidence="4 5">DSM 3857</strain>
    </source>
</reference>
<dbReference type="PANTHER" id="PTHR38340:SF1">
    <property type="entry name" value="S-LAYER PROTEIN"/>
    <property type="match status" value="1"/>
</dbReference>
<dbReference type="GO" id="GO:0005576">
    <property type="term" value="C:extracellular region"/>
    <property type="evidence" value="ECO:0007669"/>
    <property type="project" value="UniProtKB-SubCell"/>
</dbReference>
<keyword evidence="5" id="KW-1185">Reference proteome</keyword>
<protein>
    <submittedName>
        <fullName evidence="4">Ca2+-binding protein, RTX toxin-related</fullName>
    </submittedName>
</protein>